<evidence type="ECO:0000313" key="2">
    <source>
        <dbReference type="EMBL" id="EEP27404.1"/>
    </source>
</evidence>
<gene>
    <name evidence="2" type="ORF">GCWU000342_02098</name>
</gene>
<dbReference type="HOGENOM" id="CLU_3157780_0_0_9"/>
<comment type="caution">
    <text evidence="2">The sequence shown here is derived from an EMBL/GenBank/DDBJ whole genome shotgun (WGS) entry which is preliminary data.</text>
</comment>
<organism evidence="2 3">
    <name type="scientific">Shuttleworthella satelles DSM 14600</name>
    <dbReference type="NCBI Taxonomy" id="626523"/>
    <lineage>
        <taxon>Bacteria</taxon>
        <taxon>Bacillati</taxon>
        <taxon>Bacillota</taxon>
        <taxon>Clostridia</taxon>
        <taxon>Lachnospirales</taxon>
        <taxon>Lachnospiraceae</taxon>
        <taxon>Shuttleworthella</taxon>
    </lineage>
</organism>
<evidence type="ECO:0000256" key="1">
    <source>
        <dbReference type="SAM" id="MobiDB-lite"/>
    </source>
</evidence>
<feature type="compositionally biased region" description="Polar residues" evidence="1">
    <location>
        <begin position="38"/>
        <end position="48"/>
    </location>
</feature>
<evidence type="ECO:0000313" key="3">
    <source>
        <dbReference type="Proteomes" id="UP000003494"/>
    </source>
</evidence>
<sequence length="48" mass="5656">MEARNRKPGAERKKQPSQEWKSEIEDGSRYRRKDLPEESQSINLPDQG</sequence>
<dbReference type="AlphaFoldDB" id="C4GDC5"/>
<accession>C4GDC5</accession>
<feature type="region of interest" description="Disordered" evidence="1">
    <location>
        <begin position="1"/>
        <end position="48"/>
    </location>
</feature>
<name>C4GDC5_9FIRM</name>
<dbReference type="STRING" id="626523.GCWU000342_02098"/>
<reference evidence="2" key="1">
    <citation type="submission" date="2009-04" db="EMBL/GenBank/DDBJ databases">
        <authorList>
            <person name="Weinstock G."/>
            <person name="Sodergren E."/>
            <person name="Clifton S."/>
            <person name="Fulton L."/>
            <person name="Fulton B."/>
            <person name="Courtney L."/>
            <person name="Fronick C."/>
            <person name="Harrison M."/>
            <person name="Strong C."/>
            <person name="Farmer C."/>
            <person name="Delahaunty K."/>
            <person name="Markovic C."/>
            <person name="Hall O."/>
            <person name="Minx P."/>
            <person name="Tomlinson C."/>
            <person name="Mitreva M."/>
            <person name="Nelson J."/>
            <person name="Hou S."/>
            <person name="Wollam A."/>
            <person name="Pepin K.H."/>
            <person name="Johnson M."/>
            <person name="Bhonagiri V."/>
            <person name="Nash W.E."/>
            <person name="Warren W."/>
            <person name="Chinwalla A."/>
            <person name="Mardis E.R."/>
            <person name="Wilson R.K."/>
        </authorList>
    </citation>
    <scope>NUCLEOTIDE SEQUENCE [LARGE SCALE GENOMIC DNA]</scope>
    <source>
        <strain evidence="2">DSM 14600</strain>
    </source>
</reference>
<feature type="compositionally biased region" description="Basic and acidic residues" evidence="1">
    <location>
        <begin position="1"/>
        <end position="36"/>
    </location>
</feature>
<proteinExistence type="predicted"/>
<protein>
    <submittedName>
        <fullName evidence="2">Uncharacterized protein</fullName>
    </submittedName>
</protein>
<dbReference type="Proteomes" id="UP000003494">
    <property type="component" value="Unassembled WGS sequence"/>
</dbReference>
<dbReference type="EMBL" id="ACIP02000007">
    <property type="protein sequence ID" value="EEP27404.1"/>
    <property type="molecule type" value="Genomic_DNA"/>
</dbReference>
<keyword evidence="3" id="KW-1185">Reference proteome</keyword>